<evidence type="ECO:0000256" key="11">
    <source>
        <dbReference type="RuleBase" id="RU363060"/>
    </source>
</evidence>
<dbReference type="CDD" id="cd18177">
    <property type="entry name" value="ATP-synt_Vo_c_ATP6F_rpt1"/>
    <property type="match status" value="1"/>
</dbReference>
<evidence type="ECO:0000256" key="5">
    <source>
        <dbReference type="ARBA" id="ARBA00022781"/>
    </source>
</evidence>
<proteinExistence type="inferred from homology"/>
<evidence type="ECO:0000256" key="8">
    <source>
        <dbReference type="ARBA" id="ARBA00023136"/>
    </source>
</evidence>
<comment type="similarity">
    <text evidence="2 11">Belongs to the V-ATPase proteolipid subunit family.</text>
</comment>
<feature type="transmembrane region" description="Helical" evidence="11">
    <location>
        <begin position="126"/>
        <end position="154"/>
    </location>
</feature>
<evidence type="ECO:0000256" key="2">
    <source>
        <dbReference type="ARBA" id="ARBA00007296"/>
    </source>
</evidence>
<keyword evidence="6 11" id="KW-1133">Transmembrane helix</keyword>
<feature type="domain" description="V-ATPase proteolipid subunit C-like" evidence="12">
    <location>
        <begin position="47"/>
        <end position="106"/>
    </location>
</feature>
<evidence type="ECO:0000256" key="9">
    <source>
        <dbReference type="ARBA" id="ARBA00045519"/>
    </source>
</evidence>
<dbReference type="AlphaFoldDB" id="A0A6A5QUY4"/>
<keyword evidence="4 11" id="KW-0812">Transmembrane</keyword>
<protein>
    <submittedName>
        <fullName evidence="13">ATP synthase subunit C-domain-containing protein</fullName>
    </submittedName>
</protein>
<keyword evidence="5" id="KW-0375">Hydrogen ion transport</keyword>
<keyword evidence="8 11" id="KW-0472">Membrane</keyword>
<accession>A0A6A5QUY4</accession>
<dbReference type="InterPro" id="IPR035921">
    <property type="entry name" value="F/V-ATP_Csub_sf"/>
</dbReference>
<feature type="domain" description="V-ATPase proteolipid subunit C-like" evidence="12">
    <location>
        <begin position="132"/>
        <end position="191"/>
    </location>
</feature>
<dbReference type="GO" id="GO:0033179">
    <property type="term" value="C:proton-transporting V-type ATPase, V0 domain"/>
    <property type="evidence" value="ECO:0007669"/>
    <property type="project" value="InterPro"/>
</dbReference>
<feature type="transmembrane region" description="Helical" evidence="11">
    <location>
        <begin position="5"/>
        <end position="23"/>
    </location>
</feature>
<dbReference type="GO" id="GO:0005774">
    <property type="term" value="C:vacuolar membrane"/>
    <property type="evidence" value="ECO:0007669"/>
    <property type="project" value="UniProtKB-ARBA"/>
</dbReference>
<evidence type="ECO:0000259" key="12">
    <source>
        <dbReference type="Pfam" id="PF00137"/>
    </source>
</evidence>
<dbReference type="FunFam" id="1.20.120.610:FF:000002">
    <property type="entry name" value="V-type proton ATPase proteolipid subunit"/>
    <property type="match status" value="1"/>
</dbReference>
<keyword evidence="7 11" id="KW-0406">Ion transport</keyword>
<keyword evidence="3 11" id="KW-0813">Transport</keyword>
<gene>
    <name evidence="13" type="ORF">BDU57DRAFT_512797</name>
</gene>
<feature type="transmembrane region" description="Helical" evidence="11">
    <location>
        <begin position="43"/>
        <end position="65"/>
    </location>
</feature>
<comment type="subunit">
    <text evidence="10 11">V-ATPase is a heteromultimeric enzyme composed of a peripheral catalytic V1 complex (components A to H) attached to an integral membrane V0 proton pore complex (components: a, c, c', c'', d, e, f and VOA1). The decameric c-ring forms the proton-conducting pore, and is composed of eight proteolipid subunits c, one subunit c' and one subunit c''.</text>
</comment>
<keyword evidence="14" id="KW-1185">Reference proteome</keyword>
<dbReference type="PRINTS" id="PR00122">
    <property type="entry name" value="VACATPASE"/>
</dbReference>
<evidence type="ECO:0000256" key="1">
    <source>
        <dbReference type="ARBA" id="ARBA00004141"/>
    </source>
</evidence>
<sequence length="199" mass="20797">MSLTYGSGGATAALGVVALYMLFQNEGEAFNVGQFLETVSPYTFASLGIGLCIGLSVVGSAWGIWTTGVSIVGGGVKAPRIRTKNLISIIFCEVVAIYGVIMAIIFSSKLNQIDNIEQIYSPSNIFTGYALFWAGLTVGMCNLICGVCVGINGSSAALADAADPSLFVKILTIEIFAAILGLFGLIIGLLMQSNAKDFE</sequence>
<dbReference type="EMBL" id="ML979133">
    <property type="protein sequence ID" value="KAF1919611.1"/>
    <property type="molecule type" value="Genomic_DNA"/>
</dbReference>
<dbReference type="Gene3D" id="1.20.120.610">
    <property type="entry name" value="lithium bound rotor ring of v- atpase"/>
    <property type="match status" value="1"/>
</dbReference>
<comment type="caution">
    <text evidence="11">Lacks conserved residue(s) required for the propagation of feature annotation.</text>
</comment>
<evidence type="ECO:0000256" key="10">
    <source>
        <dbReference type="ARBA" id="ARBA00046480"/>
    </source>
</evidence>
<feature type="transmembrane region" description="Helical" evidence="11">
    <location>
        <begin position="166"/>
        <end position="191"/>
    </location>
</feature>
<comment type="subcellular location">
    <subcellularLocation>
        <location evidence="1">Membrane</location>
        <topology evidence="1">Multi-pass membrane protein</topology>
    </subcellularLocation>
</comment>
<evidence type="ECO:0000256" key="3">
    <source>
        <dbReference type="ARBA" id="ARBA00022448"/>
    </source>
</evidence>
<reference evidence="13" key="1">
    <citation type="journal article" date="2020" name="Stud. Mycol.">
        <title>101 Dothideomycetes genomes: a test case for predicting lifestyles and emergence of pathogens.</title>
        <authorList>
            <person name="Haridas S."/>
            <person name="Albert R."/>
            <person name="Binder M."/>
            <person name="Bloem J."/>
            <person name="Labutti K."/>
            <person name="Salamov A."/>
            <person name="Andreopoulos B."/>
            <person name="Baker S."/>
            <person name="Barry K."/>
            <person name="Bills G."/>
            <person name="Bluhm B."/>
            <person name="Cannon C."/>
            <person name="Castanera R."/>
            <person name="Culley D."/>
            <person name="Daum C."/>
            <person name="Ezra D."/>
            <person name="Gonzalez J."/>
            <person name="Henrissat B."/>
            <person name="Kuo A."/>
            <person name="Liang C."/>
            <person name="Lipzen A."/>
            <person name="Lutzoni F."/>
            <person name="Magnuson J."/>
            <person name="Mondo S."/>
            <person name="Nolan M."/>
            <person name="Ohm R."/>
            <person name="Pangilinan J."/>
            <person name="Park H.-J."/>
            <person name="Ramirez L."/>
            <person name="Alfaro M."/>
            <person name="Sun H."/>
            <person name="Tritt A."/>
            <person name="Yoshinaga Y."/>
            <person name="Zwiers L.-H."/>
            <person name="Turgeon B."/>
            <person name="Goodwin S."/>
            <person name="Spatafora J."/>
            <person name="Crous P."/>
            <person name="Grigoriev I."/>
        </authorList>
    </citation>
    <scope>NUCLEOTIDE SEQUENCE</scope>
    <source>
        <strain evidence="13">HMLAC05119</strain>
    </source>
</reference>
<feature type="transmembrane region" description="Helical" evidence="11">
    <location>
        <begin position="86"/>
        <end position="106"/>
    </location>
</feature>
<name>A0A6A5QUY4_AMPQU</name>
<dbReference type="InterPro" id="IPR000245">
    <property type="entry name" value="ATPase_proteolipid_csu"/>
</dbReference>
<dbReference type="SUPFAM" id="SSF81333">
    <property type="entry name" value="F1F0 ATP synthase subunit C"/>
    <property type="match status" value="2"/>
</dbReference>
<dbReference type="Pfam" id="PF00137">
    <property type="entry name" value="ATP-synt_C"/>
    <property type="match status" value="2"/>
</dbReference>
<organism evidence="13 14">
    <name type="scientific">Ampelomyces quisqualis</name>
    <name type="common">Powdery mildew agent</name>
    <dbReference type="NCBI Taxonomy" id="50730"/>
    <lineage>
        <taxon>Eukaryota</taxon>
        <taxon>Fungi</taxon>
        <taxon>Dikarya</taxon>
        <taxon>Ascomycota</taxon>
        <taxon>Pezizomycotina</taxon>
        <taxon>Dothideomycetes</taxon>
        <taxon>Pleosporomycetidae</taxon>
        <taxon>Pleosporales</taxon>
        <taxon>Pleosporineae</taxon>
        <taxon>Phaeosphaeriaceae</taxon>
        <taxon>Ampelomyces</taxon>
    </lineage>
</organism>
<dbReference type="PANTHER" id="PTHR10263">
    <property type="entry name" value="V-TYPE PROTON ATPASE PROTEOLIPID SUBUNIT"/>
    <property type="match status" value="1"/>
</dbReference>
<dbReference type="GO" id="GO:0046961">
    <property type="term" value="F:proton-transporting ATPase activity, rotational mechanism"/>
    <property type="evidence" value="ECO:0007669"/>
    <property type="project" value="InterPro"/>
</dbReference>
<evidence type="ECO:0000256" key="4">
    <source>
        <dbReference type="ARBA" id="ARBA00022692"/>
    </source>
</evidence>
<comment type="function">
    <text evidence="9">Proton-conducting pore forming subunit of the V0 complex of vacuolar(H+)-ATPase (V-ATPase), a multisubunit enzyme composed of a peripheral complex (V1) that hydrolyzes ATP and a membrane integral complex (V0) that translocates protons. V-ATPase is responsible for acidifying and maintaining the pH of intracellular compartments.</text>
</comment>
<evidence type="ECO:0000256" key="7">
    <source>
        <dbReference type="ARBA" id="ARBA00023065"/>
    </source>
</evidence>
<dbReference type="Proteomes" id="UP000800096">
    <property type="component" value="Unassembled WGS sequence"/>
</dbReference>
<dbReference type="InterPro" id="IPR002379">
    <property type="entry name" value="ATPase_proteolipid_c-like_dom"/>
</dbReference>
<comment type="function">
    <text evidence="11">Proton-conducting pore forming of the V0 complex of vacuolar(H+)-ATPase (V-ATPase), a multisubunit enzyme composed of a peripheral complex (V1) that hydrolyzes ATP and a membrane integral complex (V0) that translocates protons. V-ATPase is responsible for acidifying and maintaining the pH of intracellular compartments.</text>
</comment>
<dbReference type="CDD" id="cd18178">
    <property type="entry name" value="ATP-synt_Vo_c_ATP6F_rpt2"/>
    <property type="match status" value="1"/>
</dbReference>
<evidence type="ECO:0000313" key="14">
    <source>
        <dbReference type="Proteomes" id="UP000800096"/>
    </source>
</evidence>
<dbReference type="OrthoDB" id="10264021at2759"/>
<evidence type="ECO:0000313" key="13">
    <source>
        <dbReference type="EMBL" id="KAF1919611.1"/>
    </source>
</evidence>
<evidence type="ECO:0000256" key="6">
    <source>
        <dbReference type="ARBA" id="ARBA00022989"/>
    </source>
</evidence>